<dbReference type="AlphaFoldDB" id="A0A1D9LGN3"/>
<dbReference type="EMBL" id="CP017707">
    <property type="protein sequence ID" value="AOZ50430.1"/>
    <property type="molecule type" value="Genomic_DNA"/>
</dbReference>
<evidence type="ECO:0000313" key="3">
    <source>
        <dbReference type="Proteomes" id="UP000178776"/>
    </source>
</evidence>
<evidence type="ECO:0000313" key="2">
    <source>
        <dbReference type="EMBL" id="AOZ50430.1"/>
    </source>
</evidence>
<organism evidence="2 3">
    <name type="scientific">Chromobacterium vaccinii</name>
    <dbReference type="NCBI Taxonomy" id="1108595"/>
    <lineage>
        <taxon>Bacteria</taxon>
        <taxon>Pseudomonadati</taxon>
        <taxon>Pseudomonadota</taxon>
        <taxon>Betaproteobacteria</taxon>
        <taxon>Neisseriales</taxon>
        <taxon>Chromobacteriaceae</taxon>
        <taxon>Chromobacterium</taxon>
    </lineage>
</organism>
<keyword evidence="1" id="KW-0472">Membrane</keyword>
<reference evidence="2 3" key="1">
    <citation type="submission" date="2016-10" db="EMBL/GenBank/DDBJ databases">
        <title>Chromobacterium muskegensis sp. nov., an insecticidal bacterium isolated from Sphagnum bogs.</title>
        <authorList>
            <person name="Sparks M.E."/>
            <person name="Blackburn M.B."/>
            <person name="Gundersen-Rindal D.E."/>
            <person name="Mitchell A."/>
            <person name="Farrar R."/>
            <person name="Kuhar D."/>
        </authorList>
    </citation>
    <scope>NUCLEOTIDE SEQUENCE [LARGE SCALE GENOMIC DNA]</scope>
    <source>
        <strain evidence="2 3">21-1</strain>
    </source>
</reference>
<name>A0A1D9LGN3_9NEIS</name>
<dbReference type="Proteomes" id="UP000178776">
    <property type="component" value="Chromosome"/>
</dbReference>
<feature type="transmembrane region" description="Helical" evidence="1">
    <location>
        <begin position="19"/>
        <end position="36"/>
    </location>
</feature>
<keyword evidence="1" id="KW-0812">Transmembrane</keyword>
<accession>A0A1D9LGN3</accession>
<proteinExistence type="predicted"/>
<gene>
    <name evidence="2" type="ORF">BKX93_10780</name>
</gene>
<protein>
    <submittedName>
        <fullName evidence="2">Uncharacterized protein</fullName>
    </submittedName>
</protein>
<dbReference type="KEGG" id="cvc:BKX93_10780"/>
<evidence type="ECO:0000256" key="1">
    <source>
        <dbReference type="SAM" id="Phobius"/>
    </source>
</evidence>
<sequence>MAILWVVVVPWAIKIRRHYAAIVTIILPIITLAQFYPCYLCDSIGLICGFKQACEERLFINRLICKFGINAAGA</sequence>
<keyword evidence="1" id="KW-1133">Transmembrane helix</keyword>